<evidence type="ECO:0000313" key="3">
    <source>
        <dbReference type="EMBL" id="MDT2635986.1"/>
    </source>
</evidence>
<dbReference type="EMBL" id="JARPYT010000001">
    <property type="protein sequence ID" value="MDT2635986.1"/>
    <property type="molecule type" value="Genomic_DNA"/>
</dbReference>
<protein>
    <submittedName>
        <fullName evidence="3">PadR family transcriptional regulator</fullName>
    </submittedName>
</protein>
<comment type="caution">
    <text evidence="3">The sequence shown here is derived from an EMBL/GenBank/DDBJ whole genome shotgun (WGS) entry which is preliminary data.</text>
</comment>
<dbReference type="InterPro" id="IPR036390">
    <property type="entry name" value="WH_DNA-bd_sf"/>
</dbReference>
<dbReference type="Gene3D" id="1.10.10.10">
    <property type="entry name" value="Winged helix-like DNA-binding domain superfamily/Winged helix DNA-binding domain"/>
    <property type="match status" value="1"/>
</dbReference>
<dbReference type="InterPro" id="IPR052509">
    <property type="entry name" value="Metal_resp_DNA-bind_regulator"/>
</dbReference>
<dbReference type="GeneID" id="86908637"/>
<proteinExistence type="predicted"/>
<reference evidence="3 5" key="1">
    <citation type="submission" date="2023-03" db="EMBL/GenBank/DDBJ databases">
        <authorList>
            <person name="Shen W."/>
            <person name="Cai J."/>
        </authorList>
    </citation>
    <scope>NUCLEOTIDE SEQUENCE</scope>
    <source>
        <strain evidence="3">P55-2</strain>
        <strain evidence="2 5">P72-2</strain>
    </source>
</reference>
<dbReference type="RefSeq" id="WP_137602952.1">
    <property type="nucleotide sequence ID" value="NZ_JARPYR010000001.1"/>
</dbReference>
<dbReference type="InterPro" id="IPR005149">
    <property type="entry name" value="Tscrpt_reg_PadR_N"/>
</dbReference>
<dbReference type="Proteomes" id="UP001256547">
    <property type="component" value="Unassembled WGS sequence"/>
</dbReference>
<gene>
    <name evidence="3" type="ORF">P7D36_00465</name>
    <name evidence="2" type="ORF">P7D39_00465</name>
</gene>
<evidence type="ECO:0000313" key="4">
    <source>
        <dbReference type="Proteomes" id="UP001245561"/>
    </source>
</evidence>
<accession>A0AAP5NK67</accession>
<name>A0AAP5NK67_9ENTE</name>
<dbReference type="PANTHER" id="PTHR33169">
    <property type="entry name" value="PADR-FAMILY TRANSCRIPTIONAL REGULATOR"/>
    <property type="match status" value="1"/>
</dbReference>
<feature type="domain" description="Transcription regulator PadR N-terminal" evidence="1">
    <location>
        <begin position="16"/>
        <end position="88"/>
    </location>
</feature>
<dbReference type="Proteomes" id="UP001245561">
    <property type="component" value="Unassembled WGS sequence"/>
</dbReference>
<organism evidence="3 4">
    <name type="scientific">Enterococcus dongliensis</name>
    <dbReference type="NCBI Taxonomy" id="2559925"/>
    <lineage>
        <taxon>Bacteria</taxon>
        <taxon>Bacillati</taxon>
        <taxon>Bacillota</taxon>
        <taxon>Bacilli</taxon>
        <taxon>Lactobacillales</taxon>
        <taxon>Enterococcaceae</taxon>
        <taxon>Enterococcus</taxon>
    </lineage>
</organism>
<evidence type="ECO:0000313" key="2">
    <source>
        <dbReference type="EMBL" id="MDT2595507.1"/>
    </source>
</evidence>
<dbReference type="SUPFAM" id="SSF46785">
    <property type="entry name" value="Winged helix' DNA-binding domain"/>
    <property type="match status" value="1"/>
</dbReference>
<dbReference type="InterPro" id="IPR036388">
    <property type="entry name" value="WH-like_DNA-bd_sf"/>
</dbReference>
<keyword evidence="5" id="KW-1185">Reference proteome</keyword>
<sequence>MKGLTELLKGVLEGIVLQKIAKGETYGYEITNYLVDLGFEDIVEGTVYTVLLRLEKKGLLIVEKRKSELGPPRKFYTLNAAGHAYLKEFWEKWNFLEERLRELKGEN</sequence>
<evidence type="ECO:0000259" key="1">
    <source>
        <dbReference type="Pfam" id="PF03551"/>
    </source>
</evidence>
<dbReference type="AlphaFoldDB" id="A0AAP5NK67"/>
<evidence type="ECO:0000313" key="5">
    <source>
        <dbReference type="Proteomes" id="UP001256547"/>
    </source>
</evidence>
<dbReference type="EMBL" id="JARPYR010000001">
    <property type="protein sequence ID" value="MDT2595507.1"/>
    <property type="molecule type" value="Genomic_DNA"/>
</dbReference>
<dbReference type="Pfam" id="PF03551">
    <property type="entry name" value="PadR"/>
    <property type="match status" value="1"/>
</dbReference>
<dbReference type="PANTHER" id="PTHR33169:SF14">
    <property type="entry name" value="TRANSCRIPTIONAL REGULATOR RV3488"/>
    <property type="match status" value="1"/>
</dbReference>